<dbReference type="InterPro" id="IPR051684">
    <property type="entry name" value="Electron_Trans/Redox"/>
</dbReference>
<dbReference type="InterPro" id="IPR009051">
    <property type="entry name" value="Helical_ferredxn"/>
</dbReference>
<sequence length="480" mass="54414">METAATNRSKKEKLKLKDTESFRDNLATAERDGKRKWVYAQKPKGTLTTIRTWLSYLYFAVFFGLPFVHVDGRPFFLLNVTEAKFILFGKVFWPQDFFVLGLGMIAFIFFIILFTSAFGRLFCGWACPQTNFLEMMFRRVEYFIEGDAQRQKMLNKGPWTTEKIFKKTAKHSTFYSLAFVISNTFLAYIIGVKELEKIITEPVSQHLAGLSSIMIFSGVFYGVFAFFREQVCTAICPYGRLQSVLLDKNSMVVAYDYKRGEPRGVQKKYAELNQDLGDCIDCFACVKVCPTGIDIRNGVQMECVGCTACIDACNNIMDRIGKPQGLIRYASENSIEKGEPLKYTSRMKWYTAACGLVVLILSAILFTRKDIDATIMRTPGILYQERGKDSVSNLYNIKLANKTQAEIPLTVKLEQKGGNVEIIGKTYITIAKEGQGSGSFFVVLPKSEIHKRKTELKLGLYEGDKKITELKTNFLGPIED</sequence>
<evidence type="ECO:0000256" key="4">
    <source>
        <dbReference type="ARBA" id="ARBA00022982"/>
    </source>
</evidence>
<dbReference type="InterPro" id="IPR017896">
    <property type="entry name" value="4Fe4S_Fe-S-bd"/>
</dbReference>
<gene>
    <name evidence="9" type="primary">ccoG</name>
    <name evidence="9" type="ORF">SAE01_46680</name>
</gene>
<dbReference type="Pfam" id="PF11614">
    <property type="entry name" value="FixG_C"/>
    <property type="match status" value="1"/>
</dbReference>
<feature type="transmembrane region" description="Helical" evidence="7">
    <location>
        <begin position="349"/>
        <end position="367"/>
    </location>
</feature>
<evidence type="ECO:0000259" key="8">
    <source>
        <dbReference type="PROSITE" id="PS51379"/>
    </source>
</evidence>
<dbReference type="NCBIfam" id="TIGR02745">
    <property type="entry name" value="ccoG_rdxA_fixG"/>
    <property type="match status" value="1"/>
</dbReference>
<evidence type="ECO:0000313" key="10">
    <source>
        <dbReference type="Proteomes" id="UP000321513"/>
    </source>
</evidence>
<dbReference type="AlphaFoldDB" id="A0A512BJM5"/>
<organism evidence="9 10">
    <name type="scientific">Segetibacter aerophilus</name>
    <dbReference type="NCBI Taxonomy" id="670293"/>
    <lineage>
        <taxon>Bacteria</taxon>
        <taxon>Pseudomonadati</taxon>
        <taxon>Bacteroidota</taxon>
        <taxon>Chitinophagia</taxon>
        <taxon>Chitinophagales</taxon>
        <taxon>Chitinophagaceae</taxon>
        <taxon>Segetibacter</taxon>
    </lineage>
</organism>
<evidence type="ECO:0000313" key="9">
    <source>
        <dbReference type="EMBL" id="GEO12172.1"/>
    </source>
</evidence>
<keyword evidence="2" id="KW-0004">4Fe-4S</keyword>
<keyword evidence="1" id="KW-0813">Transport</keyword>
<dbReference type="PROSITE" id="PS00198">
    <property type="entry name" value="4FE4S_FER_1"/>
    <property type="match status" value="1"/>
</dbReference>
<dbReference type="InterPro" id="IPR014116">
    <property type="entry name" value="Cyt_c_oxidase_cbb3_FixG"/>
</dbReference>
<evidence type="ECO:0000256" key="7">
    <source>
        <dbReference type="SAM" id="Phobius"/>
    </source>
</evidence>
<dbReference type="Pfam" id="PF13746">
    <property type="entry name" value="Fer4_18"/>
    <property type="match status" value="1"/>
</dbReference>
<comment type="caution">
    <text evidence="9">The sequence shown here is derived from an EMBL/GenBank/DDBJ whole genome shotgun (WGS) entry which is preliminary data.</text>
</comment>
<dbReference type="GO" id="GO:0046872">
    <property type="term" value="F:metal ion binding"/>
    <property type="evidence" value="ECO:0007669"/>
    <property type="project" value="UniProtKB-KW"/>
</dbReference>
<dbReference type="GO" id="GO:0051539">
    <property type="term" value="F:4 iron, 4 sulfur cluster binding"/>
    <property type="evidence" value="ECO:0007669"/>
    <property type="project" value="UniProtKB-KW"/>
</dbReference>
<name>A0A512BJM5_9BACT</name>
<dbReference type="PANTHER" id="PTHR30176:SF3">
    <property type="entry name" value="FERREDOXIN-TYPE PROTEIN NAPH"/>
    <property type="match status" value="1"/>
</dbReference>
<evidence type="ECO:0000256" key="1">
    <source>
        <dbReference type="ARBA" id="ARBA00022448"/>
    </source>
</evidence>
<feature type="transmembrane region" description="Helical" evidence="7">
    <location>
        <begin position="97"/>
        <end position="118"/>
    </location>
</feature>
<evidence type="ECO:0000256" key="3">
    <source>
        <dbReference type="ARBA" id="ARBA00022723"/>
    </source>
</evidence>
<keyword evidence="4" id="KW-0249">Electron transport</keyword>
<dbReference type="RefSeq" id="WP_147206296.1">
    <property type="nucleotide sequence ID" value="NZ_BJYT01000043.1"/>
</dbReference>
<feature type="transmembrane region" description="Helical" evidence="7">
    <location>
        <begin position="53"/>
        <end position="70"/>
    </location>
</feature>
<keyword evidence="7" id="KW-0472">Membrane</keyword>
<feature type="transmembrane region" description="Helical" evidence="7">
    <location>
        <begin position="203"/>
        <end position="227"/>
    </location>
</feature>
<reference evidence="9 10" key="1">
    <citation type="submission" date="2019-07" db="EMBL/GenBank/DDBJ databases">
        <title>Whole genome shotgun sequence of Segetibacter aerophilus NBRC 106135.</title>
        <authorList>
            <person name="Hosoyama A."/>
            <person name="Uohara A."/>
            <person name="Ohji S."/>
            <person name="Ichikawa N."/>
        </authorList>
    </citation>
    <scope>NUCLEOTIDE SEQUENCE [LARGE SCALE GENOMIC DNA]</scope>
    <source>
        <strain evidence="9 10">NBRC 106135</strain>
    </source>
</reference>
<keyword evidence="5" id="KW-0408">Iron</keyword>
<dbReference type="Proteomes" id="UP000321513">
    <property type="component" value="Unassembled WGS sequence"/>
</dbReference>
<feature type="domain" description="4Fe-4S ferredoxin-type" evidence="8">
    <location>
        <begin position="268"/>
        <end position="298"/>
    </location>
</feature>
<dbReference type="PROSITE" id="PS51379">
    <property type="entry name" value="4FE4S_FER_2"/>
    <property type="match status" value="1"/>
</dbReference>
<dbReference type="Gene3D" id="2.60.40.10">
    <property type="entry name" value="Immunoglobulins"/>
    <property type="match status" value="1"/>
</dbReference>
<keyword evidence="7" id="KW-0812">Transmembrane</keyword>
<dbReference type="Pfam" id="PF12801">
    <property type="entry name" value="Fer4_5"/>
    <property type="match status" value="1"/>
</dbReference>
<dbReference type="Gene3D" id="1.10.1060.10">
    <property type="entry name" value="Alpha-helical ferredoxin"/>
    <property type="match status" value="1"/>
</dbReference>
<keyword evidence="3" id="KW-0479">Metal-binding</keyword>
<dbReference type="GO" id="GO:0005886">
    <property type="term" value="C:plasma membrane"/>
    <property type="evidence" value="ECO:0007669"/>
    <property type="project" value="TreeGrafter"/>
</dbReference>
<accession>A0A512BJM5</accession>
<keyword evidence="7" id="KW-1133">Transmembrane helix</keyword>
<dbReference type="InterPro" id="IPR032879">
    <property type="entry name" value="FixG_C"/>
</dbReference>
<dbReference type="EMBL" id="BJYT01000043">
    <property type="protein sequence ID" value="GEO12172.1"/>
    <property type="molecule type" value="Genomic_DNA"/>
</dbReference>
<dbReference type="InterPro" id="IPR013783">
    <property type="entry name" value="Ig-like_fold"/>
</dbReference>
<dbReference type="InterPro" id="IPR017900">
    <property type="entry name" value="4Fe4S_Fe_S_CS"/>
</dbReference>
<proteinExistence type="predicted"/>
<dbReference type="PANTHER" id="PTHR30176">
    <property type="entry name" value="FERREDOXIN-TYPE PROTEIN NAPH"/>
    <property type="match status" value="1"/>
</dbReference>
<protein>
    <submittedName>
        <fullName evidence="9">Cytochrome c oxidase accessory protein CcoG</fullName>
    </submittedName>
</protein>
<dbReference type="SUPFAM" id="SSF54862">
    <property type="entry name" value="4Fe-4S ferredoxins"/>
    <property type="match status" value="1"/>
</dbReference>
<evidence type="ECO:0000256" key="6">
    <source>
        <dbReference type="ARBA" id="ARBA00023014"/>
    </source>
</evidence>
<dbReference type="OrthoDB" id="9811700at2"/>
<keyword evidence="10" id="KW-1185">Reference proteome</keyword>
<feature type="transmembrane region" description="Helical" evidence="7">
    <location>
        <begin position="173"/>
        <end position="191"/>
    </location>
</feature>
<keyword evidence="6" id="KW-0411">Iron-sulfur</keyword>
<evidence type="ECO:0000256" key="5">
    <source>
        <dbReference type="ARBA" id="ARBA00023004"/>
    </source>
</evidence>
<evidence type="ECO:0000256" key="2">
    <source>
        <dbReference type="ARBA" id="ARBA00022485"/>
    </source>
</evidence>